<accession>A0ABM9B2V1</accession>
<evidence type="ECO:0000259" key="2">
    <source>
        <dbReference type="Pfam" id="PF18962"/>
    </source>
</evidence>
<keyword evidence="4" id="KW-1185">Reference proteome</keyword>
<gene>
    <name evidence="3" type="ORF">LEM8419_02432</name>
</gene>
<evidence type="ECO:0000313" key="3">
    <source>
        <dbReference type="EMBL" id="CAH1001529.1"/>
    </source>
</evidence>
<dbReference type="EMBL" id="CAKLPZ010000003">
    <property type="protein sequence ID" value="CAH1001529.1"/>
    <property type="molecule type" value="Genomic_DNA"/>
</dbReference>
<protein>
    <recommendedName>
        <fullName evidence="2">Secretion system C-terminal sorting domain-containing protein</fullName>
    </recommendedName>
</protein>
<feature type="domain" description="Secretion system C-terminal sorting" evidence="2">
    <location>
        <begin position="304"/>
        <end position="374"/>
    </location>
</feature>
<feature type="chain" id="PRO_5046923811" description="Secretion system C-terminal sorting domain-containing protein" evidence="1">
    <location>
        <begin position="20"/>
        <end position="384"/>
    </location>
</feature>
<dbReference type="RefSeq" id="WP_238751381.1">
    <property type="nucleotide sequence ID" value="NZ_CAKLPZ010000003.1"/>
</dbReference>
<name>A0ABM9B2V1_9BACT</name>
<dbReference type="Pfam" id="PF18962">
    <property type="entry name" value="Por_Secre_tail"/>
    <property type="match status" value="1"/>
</dbReference>
<keyword evidence="1" id="KW-0732">Signal</keyword>
<comment type="caution">
    <text evidence="3">The sequence shown here is derived from an EMBL/GenBank/DDBJ whole genome shotgun (WGS) entry which is preliminary data.</text>
</comment>
<reference evidence="3" key="1">
    <citation type="submission" date="2021-12" db="EMBL/GenBank/DDBJ databases">
        <authorList>
            <person name="Rodrigo-Torres L."/>
            <person name="Arahal R. D."/>
            <person name="Lucena T."/>
        </authorList>
    </citation>
    <scope>NUCLEOTIDE SEQUENCE</scope>
    <source>
        <strain evidence="3">CECT 8419</strain>
    </source>
</reference>
<sequence>MFRTFTLLLCLCWTLAASAQITLTTAYFPAAGDTLVYGEAAAADGVDLLSPGADRQWDFGQQVAVDTQLQIILPYDDNPEFPDADVIVAIDSANQGYYALTDTTYELIGIQGRLADVLPGFEYNTPLEPGRAQRRAPLNYADSYASTTVNVIAVDADSLPAEALDALGEFGPLLSNIDSIRLTSTSVRTDEVDAYGTLTINGQSYEVLRERRTETTSGMVEVKAGFLGFLDVTTNVLSEDPTLDNILGTQDPVTTYYYWTNTEKEAVAIVTVDDTDTPQSLRFIQGDVTNSVRGPRLAQAQVSVYPNPARNLTTFEVDGLEPGTYTLRVVNMLGREVITQQLVPAGAQARTEVDVSRLPRGPYIYSLTNERGRILTTRRLLVNR</sequence>
<feature type="signal peptide" evidence="1">
    <location>
        <begin position="1"/>
        <end position="19"/>
    </location>
</feature>
<evidence type="ECO:0000313" key="4">
    <source>
        <dbReference type="Proteomes" id="UP000837803"/>
    </source>
</evidence>
<organism evidence="3 4">
    <name type="scientific">Neolewinella maritima</name>
    <dbReference type="NCBI Taxonomy" id="1383882"/>
    <lineage>
        <taxon>Bacteria</taxon>
        <taxon>Pseudomonadati</taxon>
        <taxon>Bacteroidota</taxon>
        <taxon>Saprospiria</taxon>
        <taxon>Saprospirales</taxon>
        <taxon>Lewinellaceae</taxon>
        <taxon>Neolewinella</taxon>
    </lineage>
</organism>
<proteinExistence type="predicted"/>
<dbReference type="Proteomes" id="UP000837803">
    <property type="component" value="Unassembled WGS sequence"/>
</dbReference>
<evidence type="ECO:0000256" key="1">
    <source>
        <dbReference type="SAM" id="SignalP"/>
    </source>
</evidence>
<dbReference type="InterPro" id="IPR026444">
    <property type="entry name" value="Secre_tail"/>
</dbReference>
<dbReference type="NCBIfam" id="TIGR04183">
    <property type="entry name" value="Por_Secre_tail"/>
    <property type="match status" value="1"/>
</dbReference>